<dbReference type="GO" id="GO:0016020">
    <property type="term" value="C:membrane"/>
    <property type="evidence" value="ECO:0007669"/>
    <property type="project" value="UniProtKB-SubCell"/>
</dbReference>
<evidence type="ECO:0000256" key="6">
    <source>
        <dbReference type="SAM" id="Phobius"/>
    </source>
</evidence>
<evidence type="ECO:0000256" key="4">
    <source>
        <dbReference type="ARBA" id="ARBA00022989"/>
    </source>
</evidence>
<dbReference type="KEGG" id="amuc:Pan181_48760"/>
<sequence length="252" mass="27931">MSRFAIVSYSLLGYAVGLAGLTAFMLFVGGFAVPYRIDAEPTRALPLALAVNAGLLLLFGLQHSVMARKSFKSLFANYLPAAAERSTYVLLSGVVTLLLCFGWQPIAGVVWQVDFPLVSTLLTTLQWSGWALAVAATFMLSHQEMFGLQQAFAHATNRTASPPAFNDRWGYSLVRHPIQLGVLIGIWVTPFMSVSHLLLSIGLTTYIFIGLALEERDLVADFGDDYRDYQRRVRRLMPVPRWTADKQEALAR</sequence>
<dbReference type="EMBL" id="CP036278">
    <property type="protein sequence ID" value="QDU58637.1"/>
    <property type="molecule type" value="Genomic_DNA"/>
</dbReference>
<dbReference type="InterPro" id="IPR033580">
    <property type="entry name" value="Nurim-like"/>
</dbReference>
<evidence type="ECO:0000256" key="1">
    <source>
        <dbReference type="ARBA" id="ARBA00004141"/>
    </source>
</evidence>
<accession>A0A518AV75</accession>
<evidence type="ECO:0000313" key="8">
    <source>
        <dbReference type="Proteomes" id="UP000315750"/>
    </source>
</evidence>
<protein>
    <submittedName>
        <fullName evidence="7">Uncharacterized protein</fullName>
    </submittedName>
</protein>
<dbReference type="OrthoDB" id="9789029at2"/>
<dbReference type="AlphaFoldDB" id="A0A518AV75"/>
<reference evidence="7 8" key="1">
    <citation type="submission" date="2019-02" db="EMBL/GenBank/DDBJ databases">
        <title>Deep-cultivation of Planctomycetes and their phenomic and genomic characterization uncovers novel biology.</title>
        <authorList>
            <person name="Wiegand S."/>
            <person name="Jogler M."/>
            <person name="Boedeker C."/>
            <person name="Pinto D."/>
            <person name="Vollmers J."/>
            <person name="Rivas-Marin E."/>
            <person name="Kohn T."/>
            <person name="Peeters S.H."/>
            <person name="Heuer A."/>
            <person name="Rast P."/>
            <person name="Oberbeckmann S."/>
            <person name="Bunk B."/>
            <person name="Jeske O."/>
            <person name="Meyerdierks A."/>
            <person name="Storesund J.E."/>
            <person name="Kallscheuer N."/>
            <person name="Luecker S."/>
            <person name="Lage O.M."/>
            <person name="Pohl T."/>
            <person name="Merkel B.J."/>
            <person name="Hornburger P."/>
            <person name="Mueller R.-W."/>
            <person name="Bruemmer F."/>
            <person name="Labrenz M."/>
            <person name="Spormann A.M."/>
            <person name="Op den Camp H."/>
            <person name="Overmann J."/>
            <person name="Amann R."/>
            <person name="Jetten M.S.M."/>
            <person name="Mascher T."/>
            <person name="Medema M.H."/>
            <person name="Devos D.P."/>
            <person name="Kaster A.-K."/>
            <person name="Ovreas L."/>
            <person name="Rohde M."/>
            <person name="Galperin M.Y."/>
            <person name="Jogler C."/>
        </authorList>
    </citation>
    <scope>NUCLEOTIDE SEQUENCE [LARGE SCALE GENOMIC DNA]</scope>
    <source>
        <strain evidence="7 8">Pan181</strain>
    </source>
</reference>
<feature type="transmembrane region" description="Helical" evidence="6">
    <location>
        <begin position="88"/>
        <end position="111"/>
    </location>
</feature>
<feature type="transmembrane region" description="Helical" evidence="6">
    <location>
        <begin position="12"/>
        <end position="33"/>
    </location>
</feature>
<feature type="transmembrane region" description="Helical" evidence="6">
    <location>
        <begin position="45"/>
        <end position="67"/>
    </location>
</feature>
<keyword evidence="5 6" id="KW-0472">Membrane</keyword>
<keyword evidence="8" id="KW-1185">Reference proteome</keyword>
<dbReference type="Gene3D" id="1.20.120.1630">
    <property type="match status" value="1"/>
</dbReference>
<evidence type="ECO:0000313" key="7">
    <source>
        <dbReference type="EMBL" id="QDU58637.1"/>
    </source>
</evidence>
<proteinExistence type="inferred from homology"/>
<dbReference type="RefSeq" id="WP_145250907.1">
    <property type="nucleotide sequence ID" value="NZ_CP036278.1"/>
</dbReference>
<dbReference type="Proteomes" id="UP000315750">
    <property type="component" value="Chromosome"/>
</dbReference>
<keyword evidence="4 6" id="KW-1133">Transmembrane helix</keyword>
<dbReference type="PANTHER" id="PTHR31040">
    <property type="entry name" value="NURIM"/>
    <property type="match status" value="1"/>
</dbReference>
<organism evidence="7 8">
    <name type="scientific">Aeoliella mucimassa</name>
    <dbReference type="NCBI Taxonomy" id="2527972"/>
    <lineage>
        <taxon>Bacteria</taxon>
        <taxon>Pseudomonadati</taxon>
        <taxon>Planctomycetota</taxon>
        <taxon>Planctomycetia</taxon>
        <taxon>Pirellulales</taxon>
        <taxon>Lacipirellulaceae</taxon>
        <taxon>Aeoliella</taxon>
    </lineage>
</organism>
<name>A0A518AV75_9BACT</name>
<gene>
    <name evidence="7" type="ORF">Pan181_48760</name>
</gene>
<feature type="transmembrane region" description="Helical" evidence="6">
    <location>
        <begin position="180"/>
        <end position="209"/>
    </location>
</feature>
<dbReference type="PANTHER" id="PTHR31040:SF1">
    <property type="entry name" value="NURIM"/>
    <property type="match status" value="1"/>
</dbReference>
<evidence type="ECO:0000256" key="3">
    <source>
        <dbReference type="ARBA" id="ARBA00022692"/>
    </source>
</evidence>
<evidence type="ECO:0000256" key="2">
    <source>
        <dbReference type="ARBA" id="ARBA00010631"/>
    </source>
</evidence>
<comment type="similarity">
    <text evidence="2">Belongs to the nurim family.</text>
</comment>
<comment type="subcellular location">
    <subcellularLocation>
        <location evidence="1">Membrane</location>
        <topology evidence="1">Multi-pass membrane protein</topology>
    </subcellularLocation>
</comment>
<feature type="transmembrane region" description="Helical" evidence="6">
    <location>
        <begin position="117"/>
        <end position="140"/>
    </location>
</feature>
<evidence type="ECO:0000256" key="5">
    <source>
        <dbReference type="ARBA" id="ARBA00023136"/>
    </source>
</evidence>
<keyword evidence="3 6" id="KW-0812">Transmembrane</keyword>